<evidence type="ECO:0000313" key="1">
    <source>
        <dbReference type="EMBL" id="MDQ2259545.1"/>
    </source>
</evidence>
<dbReference type="AlphaFoldDB" id="A0AAW8HIA4"/>
<accession>A0AAW8HIA4</accession>
<organism evidence="1 2">
    <name type="scientific">Enterobacter soli</name>
    <dbReference type="NCBI Taxonomy" id="885040"/>
    <lineage>
        <taxon>Bacteria</taxon>
        <taxon>Pseudomonadati</taxon>
        <taxon>Pseudomonadota</taxon>
        <taxon>Gammaproteobacteria</taxon>
        <taxon>Enterobacterales</taxon>
        <taxon>Enterobacteriaceae</taxon>
        <taxon>Enterobacter</taxon>
    </lineage>
</organism>
<evidence type="ECO:0000313" key="2">
    <source>
        <dbReference type="Proteomes" id="UP001225042"/>
    </source>
</evidence>
<sequence>MMEFTKEQLIAHITAKAARIKPDMQINNTLRIEALMNKRELEIALASLTVPDAIPPHVLDAMSDMCDAGFDAQGIWDLCRKSILPPEPCPRCGIVSDRPDGAHYCHSRG</sequence>
<gene>
    <name evidence="1" type="ORF">RBJ67_25790</name>
</gene>
<comment type="caution">
    <text evidence="1">The sequence shown here is derived from an EMBL/GenBank/DDBJ whole genome shotgun (WGS) entry which is preliminary data.</text>
</comment>
<name>A0AAW8HIA4_9ENTR</name>
<keyword evidence="2" id="KW-1185">Reference proteome</keyword>
<proteinExistence type="predicted"/>
<reference evidence="1 2" key="1">
    <citation type="submission" date="2023-08" db="EMBL/GenBank/DDBJ databases">
        <authorList>
            <person name="Dale J."/>
        </authorList>
    </citation>
    <scope>NUCLEOTIDE SEQUENCE [LARGE SCALE GENOMIC DNA]</scope>
    <source>
        <strain evidence="1 2">2023EL-00788</strain>
    </source>
</reference>
<protein>
    <submittedName>
        <fullName evidence="1">Uncharacterized protein</fullName>
    </submittedName>
</protein>
<dbReference type="RefSeq" id="WP_045336814.1">
    <property type="nucleotide sequence ID" value="NZ_JAVDKS010000022.1"/>
</dbReference>
<dbReference type="Proteomes" id="UP001225042">
    <property type="component" value="Unassembled WGS sequence"/>
</dbReference>
<dbReference type="EMBL" id="JAVDKS010000022">
    <property type="protein sequence ID" value="MDQ2259545.1"/>
    <property type="molecule type" value="Genomic_DNA"/>
</dbReference>